<feature type="transmembrane region" description="Helical" evidence="8">
    <location>
        <begin position="387"/>
        <end position="407"/>
    </location>
</feature>
<dbReference type="InterPro" id="IPR036938">
    <property type="entry name" value="PAP2/HPO_sf"/>
</dbReference>
<evidence type="ECO:0000256" key="7">
    <source>
        <dbReference type="ARBA" id="ARBA00038324"/>
    </source>
</evidence>
<evidence type="ECO:0000256" key="5">
    <source>
        <dbReference type="ARBA" id="ARBA00022989"/>
    </source>
</evidence>
<feature type="transmembrane region" description="Helical" evidence="8">
    <location>
        <begin position="176"/>
        <end position="193"/>
    </location>
</feature>
<keyword evidence="3" id="KW-0378">Hydrolase</keyword>
<evidence type="ECO:0000256" key="6">
    <source>
        <dbReference type="ARBA" id="ARBA00023136"/>
    </source>
</evidence>
<keyword evidence="11" id="KW-1185">Reference proteome</keyword>
<feature type="transmembrane region" description="Helical" evidence="8">
    <location>
        <begin position="52"/>
        <end position="72"/>
    </location>
</feature>
<dbReference type="Pfam" id="PF01569">
    <property type="entry name" value="PAP2"/>
    <property type="match status" value="1"/>
</dbReference>
<evidence type="ECO:0000256" key="4">
    <source>
        <dbReference type="ARBA" id="ARBA00022824"/>
    </source>
</evidence>
<dbReference type="Gene3D" id="1.20.144.10">
    <property type="entry name" value="Phosphatidic acid phosphatase type 2/haloperoxidase"/>
    <property type="match status" value="1"/>
</dbReference>
<feature type="transmembrane region" description="Helical" evidence="8">
    <location>
        <begin position="413"/>
        <end position="436"/>
    </location>
</feature>
<evidence type="ECO:0000256" key="3">
    <source>
        <dbReference type="ARBA" id="ARBA00022801"/>
    </source>
</evidence>
<feature type="transmembrane region" description="Helical" evidence="8">
    <location>
        <begin position="235"/>
        <end position="254"/>
    </location>
</feature>
<dbReference type="PANTHER" id="PTHR14969">
    <property type="entry name" value="SPHINGOSINE-1-PHOSPHATE PHOSPHOHYDROLASE"/>
    <property type="match status" value="1"/>
</dbReference>
<evidence type="ECO:0000256" key="1">
    <source>
        <dbReference type="ARBA" id="ARBA00004477"/>
    </source>
</evidence>
<dbReference type="GO" id="GO:0005789">
    <property type="term" value="C:endoplasmic reticulum membrane"/>
    <property type="evidence" value="ECO:0007669"/>
    <property type="project" value="UniProtKB-SubCell"/>
</dbReference>
<dbReference type="SMART" id="SM00014">
    <property type="entry name" value="acidPPc"/>
    <property type="match status" value="1"/>
</dbReference>
<evidence type="ECO:0000313" key="11">
    <source>
        <dbReference type="Proteomes" id="UP000039865"/>
    </source>
</evidence>
<feature type="domain" description="Phosphatidic acid phosphatase type 2/haloperoxidase" evidence="9">
    <location>
        <begin position="126"/>
        <end position="251"/>
    </location>
</feature>
<dbReference type="InterPro" id="IPR000326">
    <property type="entry name" value="PAP2/HPO"/>
</dbReference>
<comment type="similarity">
    <text evidence="7">Belongs to the type 2 lipid phosphate phosphatase family.</text>
</comment>
<dbReference type="GO" id="GO:0042392">
    <property type="term" value="F:sphingosine-1-phosphate phosphatase activity"/>
    <property type="evidence" value="ECO:0007669"/>
    <property type="project" value="TreeGrafter"/>
</dbReference>
<dbReference type="PANTHER" id="PTHR14969:SF28">
    <property type="entry name" value="DIHYDROSPHINGOSINE 1-PHOSPHATE PHOSPHATASE LCB3-RELATED"/>
    <property type="match status" value="1"/>
</dbReference>
<evidence type="ECO:0000259" key="9">
    <source>
        <dbReference type="SMART" id="SM00014"/>
    </source>
</evidence>
<accession>A0A077ZVA2</accession>
<keyword evidence="4" id="KW-0256">Endoplasmic reticulum</keyword>
<protein>
    <submittedName>
        <fullName evidence="10">Pap2 superfamily phosphatase</fullName>
    </submittedName>
</protein>
<comment type="subcellular location">
    <subcellularLocation>
        <location evidence="1">Endoplasmic reticulum membrane</location>
        <topology evidence="1">Multi-pass membrane protein</topology>
    </subcellularLocation>
</comment>
<proteinExistence type="inferred from homology"/>
<keyword evidence="2 8" id="KW-0812">Transmembrane</keyword>
<name>A0A077ZVA2_STYLE</name>
<feature type="transmembrane region" description="Helical" evidence="8">
    <location>
        <begin position="347"/>
        <end position="366"/>
    </location>
</feature>
<feature type="transmembrane region" description="Helical" evidence="8">
    <location>
        <begin position="128"/>
        <end position="148"/>
    </location>
</feature>
<dbReference type="SUPFAM" id="SSF48317">
    <property type="entry name" value="Acid phosphatase/Vanadium-dependent haloperoxidase"/>
    <property type="match status" value="1"/>
</dbReference>
<dbReference type="AlphaFoldDB" id="A0A077ZVA2"/>
<organism evidence="10 11">
    <name type="scientific">Stylonychia lemnae</name>
    <name type="common">Ciliate</name>
    <dbReference type="NCBI Taxonomy" id="5949"/>
    <lineage>
        <taxon>Eukaryota</taxon>
        <taxon>Sar</taxon>
        <taxon>Alveolata</taxon>
        <taxon>Ciliophora</taxon>
        <taxon>Intramacronucleata</taxon>
        <taxon>Spirotrichea</taxon>
        <taxon>Stichotrichia</taxon>
        <taxon>Sporadotrichida</taxon>
        <taxon>Oxytrichidae</taxon>
        <taxon>Stylonychinae</taxon>
        <taxon>Stylonychia</taxon>
    </lineage>
</organism>
<sequence>MNREVDEQAQYQELNENENILPKNYSNLRSQSTLRGQKQQNAYSRLTETSSVWHLVIFSAAIVTIVLAEQLYREPLFNLTLRVVPDVQKDISDFALYYFKFMTLFGYGHFAVGVFVLFFTFSTREKAFYLLLVHTVAGILNQELKIIYHNPRPYIMSPDVQALACSKSFGNPSGHSSLSACYFVTLFLVIYHDTPFKSHREQKHFSYYLALIGVIFMVINVPMSRVVLGVHGLNQILYGMTYGLWLALFMFQYVRPAVYRHVKKLLEFNNPSYYRTFGVMVEPANIDHMNYAFKCLGIYAGIVIFSTLNYYIVRSNFEYPQEWLDAIILKCNEGKPLEIKGIFADSAFVKTGLVSIIFGAYLGMLYDSFYMGGTPSTINDTSSLKGILRLLIGGLVIIPFTLPYLLIGSSLSVGLLYFIKSALPFFMVGFIMFSWLKSVYIVAEVINTNT</sequence>
<feature type="transmembrane region" description="Helical" evidence="8">
    <location>
        <begin position="291"/>
        <end position="313"/>
    </location>
</feature>
<evidence type="ECO:0000256" key="2">
    <source>
        <dbReference type="ARBA" id="ARBA00022692"/>
    </source>
</evidence>
<dbReference type="OrthoDB" id="301434at2759"/>
<keyword evidence="5 8" id="KW-1133">Transmembrane helix</keyword>
<dbReference type="InParanoid" id="A0A077ZVA2"/>
<evidence type="ECO:0000256" key="8">
    <source>
        <dbReference type="SAM" id="Phobius"/>
    </source>
</evidence>
<evidence type="ECO:0000313" key="10">
    <source>
        <dbReference type="EMBL" id="CDW73235.1"/>
    </source>
</evidence>
<feature type="transmembrane region" description="Helical" evidence="8">
    <location>
        <begin position="205"/>
        <end position="223"/>
    </location>
</feature>
<dbReference type="OMA" id="IAYIVID"/>
<feature type="transmembrane region" description="Helical" evidence="8">
    <location>
        <begin position="97"/>
        <end position="121"/>
    </location>
</feature>
<keyword evidence="6 8" id="KW-0472">Membrane</keyword>
<dbReference type="EMBL" id="CCKQ01002146">
    <property type="protein sequence ID" value="CDW73235.1"/>
    <property type="molecule type" value="Genomic_DNA"/>
</dbReference>
<gene>
    <name evidence="10" type="primary">Contig17548.g18665</name>
    <name evidence="10" type="ORF">STYLEM_2211</name>
</gene>
<reference evidence="10 11" key="1">
    <citation type="submission" date="2014-06" db="EMBL/GenBank/DDBJ databases">
        <authorList>
            <person name="Swart Estienne"/>
        </authorList>
    </citation>
    <scope>NUCLEOTIDE SEQUENCE [LARGE SCALE GENOMIC DNA]</scope>
    <source>
        <strain evidence="10 11">130c</strain>
    </source>
</reference>
<dbReference type="Proteomes" id="UP000039865">
    <property type="component" value="Unassembled WGS sequence"/>
</dbReference>